<evidence type="ECO:0000256" key="3">
    <source>
        <dbReference type="ARBA" id="ARBA00022722"/>
    </source>
</evidence>
<protein>
    <recommendedName>
        <fullName evidence="10">YcfA-like protein</fullName>
    </recommendedName>
</protein>
<dbReference type="GO" id="GO:0004519">
    <property type="term" value="F:endonuclease activity"/>
    <property type="evidence" value="ECO:0007669"/>
    <property type="project" value="UniProtKB-KW"/>
</dbReference>
<dbReference type="SUPFAM" id="SSF54786">
    <property type="entry name" value="YcfA/nrd intein domain"/>
    <property type="match status" value="1"/>
</dbReference>
<reference evidence="8" key="1">
    <citation type="submission" date="2016-12" db="EMBL/GenBank/DDBJ databases">
        <title>Draft genome sequence of Roseomonas mucosa strain AU37, isolated from a peripheral intravenous catheter.</title>
        <authorList>
            <person name="Choudhury M.A."/>
            <person name="Sidjabat H.E."/>
            <person name="Wailan A.M."/>
            <person name="Zhang L."/>
            <person name="Marsh N.M."/>
            <person name="Rickard C.M."/>
            <person name="Davies M."/>
            <person name="Mcmillan D.J."/>
        </authorList>
    </citation>
    <scope>NUCLEOTIDE SEQUENCE [LARGE SCALE GENOMIC DNA]</scope>
    <source>
        <strain evidence="8">AU37</strain>
    </source>
</reference>
<dbReference type="InterPro" id="IPR012933">
    <property type="entry name" value="HicA_mRNA_interferase"/>
</dbReference>
<name>A0A1S8D0P3_9PROT</name>
<comment type="caution">
    <text evidence="8">The sequence shown here is derived from an EMBL/GenBank/DDBJ whole genome shotgun (WGS) entry which is preliminary data.</text>
</comment>
<dbReference type="GO" id="GO:0016787">
    <property type="term" value="F:hydrolase activity"/>
    <property type="evidence" value="ECO:0007669"/>
    <property type="project" value="UniProtKB-KW"/>
</dbReference>
<keyword evidence="5" id="KW-0378">Hydrolase</keyword>
<organism evidence="8 9">
    <name type="scientific">Roseomonas mucosa</name>
    <dbReference type="NCBI Taxonomy" id="207340"/>
    <lineage>
        <taxon>Bacteria</taxon>
        <taxon>Pseudomonadati</taxon>
        <taxon>Pseudomonadota</taxon>
        <taxon>Alphaproteobacteria</taxon>
        <taxon>Acetobacterales</taxon>
        <taxon>Roseomonadaceae</taxon>
        <taxon>Roseomonas</taxon>
    </lineage>
</organism>
<keyword evidence="2" id="KW-1277">Toxin-antitoxin system</keyword>
<keyword evidence="3" id="KW-0540">Nuclease</keyword>
<keyword evidence="6" id="KW-0694">RNA-binding</keyword>
<keyword evidence="4" id="KW-0255">Endonuclease</keyword>
<dbReference type="EMBL" id="LLWF02000085">
    <property type="protein sequence ID" value="ONH81882.1"/>
    <property type="molecule type" value="Genomic_DNA"/>
</dbReference>
<proteinExistence type="inferred from homology"/>
<evidence type="ECO:0000256" key="1">
    <source>
        <dbReference type="ARBA" id="ARBA00006620"/>
    </source>
</evidence>
<dbReference type="OrthoDB" id="9811409at2"/>
<keyword evidence="7" id="KW-0346">Stress response</keyword>
<dbReference type="GO" id="GO:0003729">
    <property type="term" value="F:mRNA binding"/>
    <property type="evidence" value="ECO:0007669"/>
    <property type="project" value="InterPro"/>
</dbReference>
<evidence type="ECO:0000256" key="6">
    <source>
        <dbReference type="ARBA" id="ARBA00022884"/>
    </source>
</evidence>
<evidence type="ECO:0000256" key="7">
    <source>
        <dbReference type="ARBA" id="ARBA00023016"/>
    </source>
</evidence>
<comment type="similarity">
    <text evidence="1">Belongs to the HicA mRNA interferase family.</text>
</comment>
<evidence type="ECO:0000256" key="2">
    <source>
        <dbReference type="ARBA" id="ARBA00022649"/>
    </source>
</evidence>
<accession>A0A1S8D0P3</accession>
<evidence type="ECO:0008006" key="10">
    <source>
        <dbReference type="Google" id="ProtNLM"/>
    </source>
</evidence>
<evidence type="ECO:0000313" key="8">
    <source>
        <dbReference type="EMBL" id="ONH81882.1"/>
    </source>
</evidence>
<gene>
    <name evidence="8" type="ORF">APZ41_017630</name>
</gene>
<dbReference type="Proteomes" id="UP000054844">
    <property type="component" value="Unassembled WGS sequence"/>
</dbReference>
<dbReference type="RefSeq" id="WP_058390678.1">
    <property type="nucleotide sequence ID" value="NZ_LLWF02000085.1"/>
</dbReference>
<evidence type="ECO:0000313" key="9">
    <source>
        <dbReference type="Proteomes" id="UP000054844"/>
    </source>
</evidence>
<sequence length="64" mass="7443">MPSTYNRDLIQILEKNGCRLHRHGSKHDIWWSPISNRKFPVGHSVKSRDTANEILKQAGLTKQF</sequence>
<evidence type="ECO:0000256" key="5">
    <source>
        <dbReference type="ARBA" id="ARBA00022801"/>
    </source>
</evidence>
<dbReference type="Gene3D" id="3.30.920.30">
    <property type="entry name" value="Hypothetical protein"/>
    <property type="match status" value="1"/>
</dbReference>
<dbReference type="STRING" id="207340.APZ41_017630"/>
<dbReference type="InterPro" id="IPR038570">
    <property type="entry name" value="HicA_sf"/>
</dbReference>
<dbReference type="AlphaFoldDB" id="A0A1S8D0P3"/>
<keyword evidence="9" id="KW-1185">Reference proteome</keyword>
<dbReference type="Pfam" id="PF07927">
    <property type="entry name" value="HicA_toxin"/>
    <property type="match status" value="1"/>
</dbReference>
<evidence type="ECO:0000256" key="4">
    <source>
        <dbReference type="ARBA" id="ARBA00022759"/>
    </source>
</evidence>